<dbReference type="AlphaFoldDB" id="A0A1I7TZ56"/>
<dbReference type="eggNOG" id="KOG0200">
    <property type="taxonomic scope" value="Eukaryota"/>
</dbReference>
<dbReference type="Pfam" id="PF07714">
    <property type="entry name" value="PK_Tyr_Ser-Thr"/>
    <property type="match status" value="1"/>
</dbReference>
<evidence type="ECO:0000256" key="8">
    <source>
        <dbReference type="PIRSR" id="PIRSR000615-3"/>
    </source>
</evidence>
<dbReference type="GO" id="GO:0007169">
    <property type="term" value="P:cell surface receptor protein tyrosine kinase signaling pathway"/>
    <property type="evidence" value="ECO:0007669"/>
    <property type="project" value="TreeGrafter"/>
</dbReference>
<keyword evidence="8" id="KW-0479">Metal-binding</keyword>
<dbReference type="GO" id="GO:0005886">
    <property type="term" value="C:plasma membrane"/>
    <property type="evidence" value="ECO:0007669"/>
    <property type="project" value="TreeGrafter"/>
</dbReference>
<dbReference type="InterPro" id="IPR011009">
    <property type="entry name" value="Kinase-like_dom_sf"/>
</dbReference>
<evidence type="ECO:0000256" key="7">
    <source>
        <dbReference type="PIRSR" id="PIRSR000615-2"/>
    </source>
</evidence>
<proteinExistence type="predicted"/>
<feature type="domain" description="Protein kinase" evidence="9">
    <location>
        <begin position="1"/>
        <end position="272"/>
    </location>
</feature>
<dbReference type="PROSITE" id="PS50011">
    <property type="entry name" value="PROTEIN_KINASE_DOM"/>
    <property type="match status" value="1"/>
</dbReference>
<evidence type="ECO:0000256" key="3">
    <source>
        <dbReference type="ARBA" id="ARBA00022777"/>
    </source>
</evidence>
<keyword evidence="10" id="KW-1185">Reference proteome</keyword>
<keyword evidence="2 7" id="KW-0547">Nucleotide-binding</keyword>
<dbReference type="Proteomes" id="UP000095282">
    <property type="component" value="Unplaced"/>
</dbReference>
<dbReference type="PANTHER" id="PTHR24416:SF602">
    <property type="entry name" value="PROTEIN VER-1-RELATED"/>
    <property type="match status" value="1"/>
</dbReference>
<name>A0A1I7TZ56_9PELO</name>
<dbReference type="GO" id="GO:0004714">
    <property type="term" value="F:transmembrane receptor protein tyrosine kinase activity"/>
    <property type="evidence" value="ECO:0007669"/>
    <property type="project" value="TreeGrafter"/>
</dbReference>
<dbReference type="PANTHER" id="PTHR24416">
    <property type="entry name" value="TYROSINE-PROTEIN KINASE RECEPTOR"/>
    <property type="match status" value="1"/>
</dbReference>
<dbReference type="GO" id="GO:0043235">
    <property type="term" value="C:receptor complex"/>
    <property type="evidence" value="ECO:0007669"/>
    <property type="project" value="TreeGrafter"/>
</dbReference>
<dbReference type="Gene3D" id="1.10.510.10">
    <property type="entry name" value="Transferase(Phosphotransferase) domain 1"/>
    <property type="match status" value="1"/>
</dbReference>
<keyword evidence="3" id="KW-0418">Kinase</keyword>
<evidence type="ECO:0000313" key="11">
    <source>
        <dbReference type="WBParaSite" id="Csp11.Scaffold629.g13247.t1"/>
    </source>
</evidence>
<keyword evidence="1" id="KW-0808">Transferase</keyword>
<dbReference type="InterPro" id="IPR050122">
    <property type="entry name" value="RTK"/>
</dbReference>
<evidence type="ECO:0000256" key="2">
    <source>
        <dbReference type="ARBA" id="ARBA00022741"/>
    </source>
</evidence>
<dbReference type="GO" id="GO:0046872">
    <property type="term" value="F:metal ion binding"/>
    <property type="evidence" value="ECO:0007669"/>
    <property type="project" value="UniProtKB-KW"/>
</dbReference>
<dbReference type="FunFam" id="1.10.510.10:FF:000554">
    <property type="entry name" value="Predicted protein"/>
    <property type="match status" value="1"/>
</dbReference>
<evidence type="ECO:0000256" key="5">
    <source>
        <dbReference type="ARBA" id="ARBA00023137"/>
    </source>
</evidence>
<dbReference type="InterPro" id="IPR000719">
    <property type="entry name" value="Prot_kinase_dom"/>
</dbReference>
<feature type="binding site" evidence="8">
    <location>
        <position position="138"/>
    </location>
    <ligand>
        <name>Mg(2+)</name>
        <dbReference type="ChEBI" id="CHEBI:18420"/>
    </ligand>
</feature>
<dbReference type="SUPFAM" id="SSF56112">
    <property type="entry name" value="Protein kinase-like (PK-like)"/>
    <property type="match status" value="1"/>
</dbReference>
<feature type="binding site" evidence="8">
    <location>
        <position position="151"/>
    </location>
    <ligand>
        <name>Mg(2+)</name>
        <dbReference type="ChEBI" id="CHEBI:18420"/>
    </ligand>
</feature>
<dbReference type="CDD" id="cd00192">
    <property type="entry name" value="PTKc"/>
    <property type="match status" value="1"/>
</dbReference>
<dbReference type="InterPro" id="IPR020635">
    <property type="entry name" value="Tyr_kinase_cat_dom"/>
</dbReference>
<dbReference type="InterPro" id="IPR008266">
    <property type="entry name" value="Tyr_kinase_AS"/>
</dbReference>
<dbReference type="STRING" id="1561998.A0A1I7TZ56"/>
<keyword evidence="5" id="KW-0829">Tyrosine-protein kinase</keyword>
<feature type="binding site" evidence="7">
    <location>
        <position position="137"/>
    </location>
    <ligand>
        <name>ATP</name>
        <dbReference type="ChEBI" id="CHEBI:30616"/>
    </ligand>
</feature>
<evidence type="ECO:0000313" key="10">
    <source>
        <dbReference type="Proteomes" id="UP000095282"/>
    </source>
</evidence>
<accession>A0A1I7TZ56</accession>
<feature type="active site" description="Proton acceptor" evidence="6">
    <location>
        <position position="133"/>
    </location>
</feature>
<reference evidence="11" key="1">
    <citation type="submission" date="2016-11" db="UniProtKB">
        <authorList>
            <consortium name="WormBaseParasite"/>
        </authorList>
    </citation>
    <scope>IDENTIFICATION</scope>
</reference>
<keyword evidence="4 7" id="KW-0067">ATP-binding</keyword>
<evidence type="ECO:0000259" key="9">
    <source>
        <dbReference type="PROSITE" id="PS50011"/>
    </source>
</evidence>
<keyword evidence="8" id="KW-0460">Magnesium</keyword>
<sequence>MIAEELKVMCAIDKHPNVLALIGGVTANIRKGQLLIVTEYIDGGELRELLIKCKSTFINELFEEEETLNNGYMVQNSVMKKKYKSERIPPDTDEQLLDPNNLNSLSTSDLCSFALQIANGMEFLASVPCVHRDLACRNILVTKTKVVRVADFGLAKKHLNKTYYRLKVTKDVQIPVRWMAPESLENYMYTQKSDVWSFGICLYEIFSLGNLPYANILDNHVVDHIMQGHRNPQPKYCHGAIYKLMKLCWQHSPTERPSFSECVQYLKCHINTNSAEVLSRVNRMLHMESEKQEKFKDWILKSGPENLVPPRT</sequence>
<dbReference type="PIRSF" id="PIRSF000615">
    <property type="entry name" value="TyrPK_CSF1-R"/>
    <property type="match status" value="1"/>
</dbReference>
<protein>
    <submittedName>
        <fullName evidence="11">Protein kinase domain-containing protein</fullName>
    </submittedName>
</protein>
<evidence type="ECO:0000256" key="1">
    <source>
        <dbReference type="ARBA" id="ARBA00022679"/>
    </source>
</evidence>
<dbReference type="SMART" id="SM00219">
    <property type="entry name" value="TyrKc"/>
    <property type="match status" value="1"/>
</dbReference>
<evidence type="ECO:0000256" key="6">
    <source>
        <dbReference type="PIRSR" id="PIRSR000615-1"/>
    </source>
</evidence>
<evidence type="ECO:0000256" key="4">
    <source>
        <dbReference type="ARBA" id="ARBA00022840"/>
    </source>
</evidence>
<organism evidence="10 11">
    <name type="scientific">Caenorhabditis tropicalis</name>
    <dbReference type="NCBI Taxonomy" id="1561998"/>
    <lineage>
        <taxon>Eukaryota</taxon>
        <taxon>Metazoa</taxon>
        <taxon>Ecdysozoa</taxon>
        <taxon>Nematoda</taxon>
        <taxon>Chromadorea</taxon>
        <taxon>Rhabditida</taxon>
        <taxon>Rhabditina</taxon>
        <taxon>Rhabditomorpha</taxon>
        <taxon>Rhabditoidea</taxon>
        <taxon>Rhabditidae</taxon>
        <taxon>Peloderinae</taxon>
        <taxon>Caenorhabditis</taxon>
    </lineage>
</organism>
<dbReference type="WBParaSite" id="Csp11.Scaffold629.g13247.t1">
    <property type="protein sequence ID" value="Csp11.Scaffold629.g13247.t1"/>
    <property type="gene ID" value="Csp11.Scaffold629.g13247"/>
</dbReference>
<dbReference type="GO" id="GO:0005524">
    <property type="term" value="F:ATP binding"/>
    <property type="evidence" value="ECO:0007669"/>
    <property type="project" value="UniProtKB-KW"/>
</dbReference>
<dbReference type="PROSITE" id="PS00109">
    <property type="entry name" value="PROTEIN_KINASE_TYR"/>
    <property type="match status" value="1"/>
</dbReference>
<dbReference type="InterPro" id="IPR001245">
    <property type="entry name" value="Ser-Thr/Tyr_kinase_cat_dom"/>
</dbReference>
<dbReference type="Gene3D" id="3.30.200.20">
    <property type="entry name" value="Phosphorylase Kinase, domain 1"/>
    <property type="match status" value="1"/>
</dbReference>